<organism evidence="2 3">
    <name type="scientific">Alicyclobacillus fodiniaquatilis</name>
    <dbReference type="NCBI Taxonomy" id="1661150"/>
    <lineage>
        <taxon>Bacteria</taxon>
        <taxon>Bacillati</taxon>
        <taxon>Bacillota</taxon>
        <taxon>Bacilli</taxon>
        <taxon>Bacillales</taxon>
        <taxon>Alicyclobacillaceae</taxon>
        <taxon>Alicyclobacillus</taxon>
    </lineage>
</organism>
<keyword evidence="1" id="KW-1133">Transmembrane helix</keyword>
<sequence>MIFRMLLCEWTKLRKSSIWVPVFIAPLLTVLVGMAMSRMDLVTNGNHIAWLVIYQATIQVYGLLFLPMLAGILASLCCRSEHLAGGWKQLLALPVRRTTVYAAKFFYVLFFLALAQVLVLFALLVVGLILHVHAPIPWSMLSKGIIGGWLATIPLSALQLWVSTWWKSFGAPFALNIILTIPAMSIASSSIYAPLYPWAQPVLAMLPRQQGMLNVTPETMLTMTIAGVIFILGGWLHFTRRDIQA</sequence>
<keyword evidence="3" id="KW-1185">Reference proteome</keyword>
<dbReference type="PANTHER" id="PTHR37305:SF1">
    <property type="entry name" value="MEMBRANE PROTEIN"/>
    <property type="match status" value="1"/>
</dbReference>
<feature type="transmembrane region" description="Helical" evidence="1">
    <location>
        <begin position="48"/>
        <end position="73"/>
    </location>
</feature>
<keyword evidence="1" id="KW-0812">Transmembrane</keyword>
<dbReference type="Proteomes" id="UP001597079">
    <property type="component" value="Unassembled WGS sequence"/>
</dbReference>
<dbReference type="EMBL" id="JBHUCX010000099">
    <property type="protein sequence ID" value="MFD1677990.1"/>
    <property type="molecule type" value="Genomic_DNA"/>
</dbReference>
<feature type="transmembrane region" description="Helical" evidence="1">
    <location>
        <begin position="144"/>
        <end position="162"/>
    </location>
</feature>
<feature type="transmembrane region" description="Helical" evidence="1">
    <location>
        <begin position="219"/>
        <end position="238"/>
    </location>
</feature>
<protein>
    <submittedName>
        <fullName evidence="2">ABC transporter permease</fullName>
    </submittedName>
</protein>
<dbReference type="Pfam" id="PF12730">
    <property type="entry name" value="ABC2_membrane_4"/>
    <property type="match status" value="1"/>
</dbReference>
<evidence type="ECO:0000256" key="1">
    <source>
        <dbReference type="SAM" id="Phobius"/>
    </source>
</evidence>
<dbReference type="RefSeq" id="WP_377945934.1">
    <property type="nucleotide sequence ID" value="NZ_JBHUCX010000099.1"/>
</dbReference>
<proteinExistence type="predicted"/>
<dbReference type="CDD" id="cd21809">
    <property type="entry name" value="ABC-2_lan_permease-like"/>
    <property type="match status" value="1"/>
</dbReference>
<name>A0ABW4JR75_9BACL</name>
<gene>
    <name evidence="2" type="ORF">ACFSB2_25310</name>
</gene>
<dbReference type="PANTHER" id="PTHR37305">
    <property type="entry name" value="INTEGRAL MEMBRANE PROTEIN-RELATED"/>
    <property type="match status" value="1"/>
</dbReference>
<feature type="transmembrane region" description="Helical" evidence="1">
    <location>
        <begin position="174"/>
        <end position="199"/>
    </location>
</feature>
<reference evidence="3" key="1">
    <citation type="journal article" date="2019" name="Int. J. Syst. Evol. Microbiol.">
        <title>The Global Catalogue of Microorganisms (GCM) 10K type strain sequencing project: providing services to taxonomists for standard genome sequencing and annotation.</title>
        <authorList>
            <consortium name="The Broad Institute Genomics Platform"/>
            <consortium name="The Broad Institute Genome Sequencing Center for Infectious Disease"/>
            <person name="Wu L."/>
            <person name="Ma J."/>
        </authorList>
    </citation>
    <scope>NUCLEOTIDE SEQUENCE [LARGE SCALE GENOMIC DNA]</scope>
    <source>
        <strain evidence="3">CGMCC 1.12286</strain>
    </source>
</reference>
<evidence type="ECO:0000313" key="2">
    <source>
        <dbReference type="EMBL" id="MFD1677990.1"/>
    </source>
</evidence>
<accession>A0ABW4JR75</accession>
<comment type="caution">
    <text evidence="2">The sequence shown here is derived from an EMBL/GenBank/DDBJ whole genome shotgun (WGS) entry which is preliminary data.</text>
</comment>
<feature type="transmembrane region" description="Helical" evidence="1">
    <location>
        <begin position="105"/>
        <end position="132"/>
    </location>
</feature>
<keyword evidence="1" id="KW-0472">Membrane</keyword>
<feature type="transmembrane region" description="Helical" evidence="1">
    <location>
        <begin position="18"/>
        <end position="36"/>
    </location>
</feature>
<evidence type="ECO:0000313" key="3">
    <source>
        <dbReference type="Proteomes" id="UP001597079"/>
    </source>
</evidence>